<feature type="region of interest" description="Disordered" evidence="3">
    <location>
        <begin position="202"/>
        <end position="222"/>
    </location>
</feature>
<evidence type="ECO:0000313" key="5">
    <source>
        <dbReference type="EMBL" id="SHK21191.1"/>
    </source>
</evidence>
<feature type="compositionally biased region" description="Polar residues" evidence="3">
    <location>
        <begin position="207"/>
        <end position="222"/>
    </location>
</feature>
<organism evidence="5 6">
    <name type="scientific">Muricoccus roseus</name>
    <dbReference type="NCBI Taxonomy" id="198092"/>
    <lineage>
        <taxon>Bacteria</taxon>
        <taxon>Pseudomonadati</taxon>
        <taxon>Pseudomonadota</taxon>
        <taxon>Alphaproteobacteria</taxon>
        <taxon>Acetobacterales</taxon>
        <taxon>Roseomonadaceae</taxon>
        <taxon>Muricoccus</taxon>
    </lineage>
</organism>
<name>A0A1M6QLS4_9PROT</name>
<dbReference type="GO" id="GO:0003700">
    <property type="term" value="F:DNA-binding transcription factor activity"/>
    <property type="evidence" value="ECO:0007669"/>
    <property type="project" value="TreeGrafter"/>
</dbReference>
<evidence type="ECO:0000259" key="4">
    <source>
        <dbReference type="PROSITE" id="PS50977"/>
    </source>
</evidence>
<dbReference type="SUPFAM" id="SSF46689">
    <property type="entry name" value="Homeodomain-like"/>
    <property type="match status" value="1"/>
</dbReference>
<dbReference type="InterPro" id="IPR050109">
    <property type="entry name" value="HTH-type_TetR-like_transc_reg"/>
</dbReference>
<evidence type="ECO:0000256" key="3">
    <source>
        <dbReference type="SAM" id="MobiDB-lite"/>
    </source>
</evidence>
<feature type="DNA-binding region" description="H-T-H motif" evidence="2">
    <location>
        <begin position="44"/>
        <end position="63"/>
    </location>
</feature>
<dbReference type="EMBL" id="FQZF01000037">
    <property type="protein sequence ID" value="SHK21191.1"/>
    <property type="molecule type" value="Genomic_DNA"/>
</dbReference>
<dbReference type="PROSITE" id="PS50977">
    <property type="entry name" value="HTH_TETR_2"/>
    <property type="match status" value="1"/>
</dbReference>
<dbReference type="AlphaFoldDB" id="A0A1M6QLS4"/>
<gene>
    <name evidence="5" type="ORF">SAMN02745194_04438</name>
</gene>
<accession>A0A1M6QLS4</accession>
<dbReference type="InterPro" id="IPR001647">
    <property type="entry name" value="HTH_TetR"/>
</dbReference>
<reference evidence="5 6" key="1">
    <citation type="submission" date="2016-11" db="EMBL/GenBank/DDBJ databases">
        <authorList>
            <person name="Jaros S."/>
            <person name="Januszkiewicz K."/>
            <person name="Wedrychowicz H."/>
        </authorList>
    </citation>
    <scope>NUCLEOTIDE SEQUENCE [LARGE SCALE GENOMIC DNA]</scope>
    <source>
        <strain evidence="5 6">DSM 14916</strain>
    </source>
</reference>
<proteinExistence type="predicted"/>
<dbReference type="PANTHER" id="PTHR30055">
    <property type="entry name" value="HTH-TYPE TRANSCRIPTIONAL REGULATOR RUTR"/>
    <property type="match status" value="1"/>
</dbReference>
<dbReference type="Pfam" id="PF00440">
    <property type="entry name" value="TetR_N"/>
    <property type="match status" value="1"/>
</dbReference>
<dbReference type="GO" id="GO:0000976">
    <property type="term" value="F:transcription cis-regulatory region binding"/>
    <property type="evidence" value="ECO:0007669"/>
    <property type="project" value="TreeGrafter"/>
</dbReference>
<evidence type="ECO:0000256" key="2">
    <source>
        <dbReference type="PROSITE-ProRule" id="PRU00335"/>
    </source>
</evidence>
<dbReference type="Pfam" id="PF17920">
    <property type="entry name" value="TetR_C_16"/>
    <property type="match status" value="1"/>
</dbReference>
<dbReference type="InterPro" id="IPR041678">
    <property type="entry name" value="TetR_C_16"/>
</dbReference>
<dbReference type="Gene3D" id="1.10.357.10">
    <property type="entry name" value="Tetracycline Repressor, domain 2"/>
    <property type="match status" value="1"/>
</dbReference>
<evidence type="ECO:0000256" key="1">
    <source>
        <dbReference type="ARBA" id="ARBA00023125"/>
    </source>
</evidence>
<dbReference type="SUPFAM" id="SSF48498">
    <property type="entry name" value="Tetracyclin repressor-like, C-terminal domain"/>
    <property type="match status" value="1"/>
</dbReference>
<dbReference type="PANTHER" id="PTHR30055:SF235">
    <property type="entry name" value="TRANSCRIPTIONAL REGULATORY PROTEIN"/>
    <property type="match status" value="1"/>
</dbReference>
<dbReference type="InterPro" id="IPR036271">
    <property type="entry name" value="Tet_transcr_reg_TetR-rel_C_sf"/>
</dbReference>
<evidence type="ECO:0000313" key="6">
    <source>
        <dbReference type="Proteomes" id="UP000184387"/>
    </source>
</evidence>
<dbReference type="InterPro" id="IPR009057">
    <property type="entry name" value="Homeodomain-like_sf"/>
</dbReference>
<keyword evidence="6" id="KW-1185">Reference proteome</keyword>
<sequence>MALTAQDEGMMQRLGTSRPGLDTRGRILEAALLRFAQYSYEETKLRDIAADVGIDVALVHRTFGSKERLFTEVVTIAFQPRQLFAVDRGELSARLTARLLEPSLDQALRVVDPLDILVRNLLSPEAIPILRAAMARDVVEPLASKLDDPSPQRAALLAACLAGIGIFRHVLRTEPLLEEFDDHIGPLVARIIDLIIGDAPAADPRSATPSDRSHQQAASSPE</sequence>
<feature type="domain" description="HTH tetR-type" evidence="4">
    <location>
        <begin position="21"/>
        <end position="81"/>
    </location>
</feature>
<keyword evidence="1 2" id="KW-0238">DNA-binding</keyword>
<dbReference type="Proteomes" id="UP000184387">
    <property type="component" value="Unassembled WGS sequence"/>
</dbReference>
<protein>
    <submittedName>
        <fullName evidence="5">Transcriptional regulator, TetR family</fullName>
    </submittedName>
</protein>